<keyword evidence="5" id="KW-0472">Membrane</keyword>
<dbReference type="STRING" id="463301.SAMN04487955_1273"/>
<dbReference type="Proteomes" id="UP000198693">
    <property type="component" value="Unassembled WGS sequence"/>
</dbReference>
<dbReference type="AlphaFoldDB" id="A0A1I7KME2"/>
<dbReference type="SUPFAM" id="SSF52151">
    <property type="entry name" value="FabD/lysophospholipase-like"/>
    <property type="match status" value="1"/>
</dbReference>
<reference evidence="8" key="1">
    <citation type="submission" date="2016-10" db="EMBL/GenBank/DDBJ databases">
        <authorList>
            <person name="Varghese N."/>
            <person name="Submissions S."/>
        </authorList>
    </citation>
    <scope>NUCLEOTIDE SEQUENCE [LARGE SCALE GENOMIC DNA]</scope>
    <source>
        <strain evidence="8">CGMCC 1.6981</strain>
    </source>
</reference>
<dbReference type="InterPro" id="IPR050301">
    <property type="entry name" value="NTE"/>
</dbReference>
<feature type="short sequence motif" description="GXGXXG" evidence="4">
    <location>
        <begin position="11"/>
        <end position="16"/>
    </location>
</feature>
<evidence type="ECO:0000256" key="5">
    <source>
        <dbReference type="SAM" id="Phobius"/>
    </source>
</evidence>
<feature type="active site" description="Nucleophile" evidence="4">
    <location>
        <position position="44"/>
    </location>
</feature>
<dbReference type="PANTHER" id="PTHR14226:SF57">
    <property type="entry name" value="BLR7027 PROTEIN"/>
    <property type="match status" value="1"/>
</dbReference>
<dbReference type="EMBL" id="FPBP01000027">
    <property type="protein sequence ID" value="SFU98592.1"/>
    <property type="molecule type" value="Genomic_DNA"/>
</dbReference>
<evidence type="ECO:0000256" key="4">
    <source>
        <dbReference type="PROSITE-ProRule" id="PRU01161"/>
    </source>
</evidence>
<evidence type="ECO:0000256" key="3">
    <source>
        <dbReference type="ARBA" id="ARBA00023098"/>
    </source>
</evidence>
<feature type="domain" description="PNPLA" evidence="6">
    <location>
        <begin position="7"/>
        <end position="218"/>
    </location>
</feature>
<keyword evidence="5" id="KW-0812">Transmembrane</keyword>
<gene>
    <name evidence="7" type="ORF">SAMN04487955_1273</name>
</gene>
<dbReference type="Gene3D" id="3.40.1090.10">
    <property type="entry name" value="Cytosolic phospholipase A2 catalytic domain"/>
    <property type="match status" value="1"/>
</dbReference>
<name>A0A1I7KME2_9GAMM</name>
<dbReference type="GO" id="GO:0016042">
    <property type="term" value="P:lipid catabolic process"/>
    <property type="evidence" value="ECO:0007669"/>
    <property type="project" value="UniProtKB-UniRule"/>
</dbReference>
<dbReference type="InterPro" id="IPR016035">
    <property type="entry name" value="Acyl_Trfase/lysoPLipase"/>
</dbReference>
<evidence type="ECO:0000259" key="6">
    <source>
        <dbReference type="PROSITE" id="PS51635"/>
    </source>
</evidence>
<dbReference type="GO" id="GO:0016787">
    <property type="term" value="F:hydrolase activity"/>
    <property type="evidence" value="ECO:0007669"/>
    <property type="project" value="UniProtKB-UniRule"/>
</dbReference>
<comment type="caution">
    <text evidence="4">Lacks conserved residue(s) required for the propagation of feature annotation.</text>
</comment>
<dbReference type="OrthoDB" id="9807112at2"/>
<dbReference type="Pfam" id="PF01734">
    <property type="entry name" value="Patatin"/>
    <property type="match status" value="1"/>
</dbReference>
<dbReference type="InterPro" id="IPR002641">
    <property type="entry name" value="PNPLA_dom"/>
</dbReference>
<evidence type="ECO:0000313" key="8">
    <source>
        <dbReference type="Proteomes" id="UP000198693"/>
    </source>
</evidence>
<sequence length="324" mass="35385">MTERTVLVLSGGGALGAYQCGVYRAMVRHMDSDALRTMVIVGASIGAVNGFLIASRMQDPDSGVSALKHFWRNVSLPSAPFLPMPDPRSRRLNAVLTGMAFGNPVILPGIPGGLIGGLYSYPHAASYTNTPLVRMVGDFAREYGGNDASGPRLMIRAIDIAEAAPVWFDSAQETIVPSMIGASSAIPLLFKPAWHDGRAYWDGDIWHQGIATPGLGRITQGQEGETERYHVVTVELFKRTTQQKLAIGAGSYLDHFRRMFMGARSDEDIDNIVGLQKGLRVTRIQRNPHPHEEDSAYLLDWSPERIEYLLAQGEADAEQAFSST</sequence>
<evidence type="ECO:0000256" key="2">
    <source>
        <dbReference type="ARBA" id="ARBA00022963"/>
    </source>
</evidence>
<keyword evidence="3 4" id="KW-0443">Lipid metabolism</keyword>
<keyword evidence="1 4" id="KW-0378">Hydrolase</keyword>
<feature type="transmembrane region" description="Helical" evidence="5">
    <location>
        <begin position="34"/>
        <end position="54"/>
    </location>
</feature>
<feature type="active site" description="Proton acceptor" evidence="4">
    <location>
        <position position="202"/>
    </location>
</feature>
<organism evidence="7 8">
    <name type="scientific">Halomonas korlensis</name>
    <dbReference type="NCBI Taxonomy" id="463301"/>
    <lineage>
        <taxon>Bacteria</taxon>
        <taxon>Pseudomonadati</taxon>
        <taxon>Pseudomonadota</taxon>
        <taxon>Gammaproteobacteria</taxon>
        <taxon>Oceanospirillales</taxon>
        <taxon>Halomonadaceae</taxon>
        <taxon>Halomonas</taxon>
    </lineage>
</organism>
<dbReference type="PANTHER" id="PTHR14226">
    <property type="entry name" value="NEUROPATHY TARGET ESTERASE/SWISS CHEESE D.MELANOGASTER"/>
    <property type="match status" value="1"/>
</dbReference>
<keyword evidence="8" id="KW-1185">Reference proteome</keyword>
<dbReference type="RefSeq" id="WP_089797823.1">
    <property type="nucleotide sequence ID" value="NZ_FPBP01000027.1"/>
</dbReference>
<evidence type="ECO:0000313" key="7">
    <source>
        <dbReference type="EMBL" id="SFU98592.1"/>
    </source>
</evidence>
<feature type="short sequence motif" description="GXSXG" evidence="4">
    <location>
        <begin position="42"/>
        <end position="46"/>
    </location>
</feature>
<protein>
    <submittedName>
        <fullName evidence="7">Patatin-like phospholipase</fullName>
    </submittedName>
</protein>
<dbReference type="PROSITE" id="PS51635">
    <property type="entry name" value="PNPLA"/>
    <property type="match status" value="1"/>
</dbReference>
<accession>A0A1I7KME2</accession>
<proteinExistence type="predicted"/>
<keyword evidence="5" id="KW-1133">Transmembrane helix</keyword>
<keyword evidence="2 4" id="KW-0442">Lipid degradation</keyword>
<evidence type="ECO:0000256" key="1">
    <source>
        <dbReference type="ARBA" id="ARBA00022801"/>
    </source>
</evidence>